<proteinExistence type="predicted"/>
<dbReference type="AlphaFoldDB" id="K5ZVI6"/>
<comment type="caution">
    <text evidence="1">The sequence shown here is derived from an EMBL/GenBank/DDBJ whole genome shotgun (WGS) entry which is preliminary data.</text>
</comment>
<dbReference type="HOGENOM" id="CLU_2701439_0_0_10"/>
<organism evidence="1 2">
    <name type="scientific">Parabacteroides johnsonii CL02T12C29</name>
    <dbReference type="NCBI Taxonomy" id="999419"/>
    <lineage>
        <taxon>Bacteria</taxon>
        <taxon>Pseudomonadati</taxon>
        <taxon>Bacteroidota</taxon>
        <taxon>Bacteroidia</taxon>
        <taxon>Bacteroidales</taxon>
        <taxon>Tannerellaceae</taxon>
        <taxon>Parabacteroides</taxon>
    </lineage>
</organism>
<protein>
    <submittedName>
        <fullName evidence="1">Uncharacterized protein</fullName>
    </submittedName>
</protein>
<dbReference type="Proteomes" id="UP000001218">
    <property type="component" value="Unassembled WGS sequence"/>
</dbReference>
<accession>K5ZVI6</accession>
<gene>
    <name evidence="1" type="ORF">HMPREF1077_00216</name>
</gene>
<evidence type="ECO:0000313" key="2">
    <source>
        <dbReference type="Proteomes" id="UP000001218"/>
    </source>
</evidence>
<sequence>MINDDLWVRNKINVSCRGGVLLRPIEITFALSGFNGQSRALPLQTTIILYGNVIHIFYTDKLSFTKLPQRMLF</sequence>
<name>K5ZVI6_9BACT</name>
<dbReference type="EMBL" id="AGZP01000004">
    <property type="protein sequence ID" value="EKN15511.1"/>
    <property type="molecule type" value="Genomic_DNA"/>
</dbReference>
<reference evidence="1 2" key="1">
    <citation type="submission" date="2012-02" db="EMBL/GenBank/DDBJ databases">
        <title>The Genome Sequence of Parabacteroides johnsonii CL02T12C29.</title>
        <authorList>
            <consortium name="The Broad Institute Genome Sequencing Platform"/>
            <person name="Earl A."/>
            <person name="Ward D."/>
            <person name="Feldgarden M."/>
            <person name="Gevers D."/>
            <person name="Zitomersky N.L."/>
            <person name="Coyne M.J."/>
            <person name="Comstock L.E."/>
            <person name="Young S.K."/>
            <person name="Zeng Q."/>
            <person name="Gargeya S."/>
            <person name="Fitzgerald M."/>
            <person name="Haas B."/>
            <person name="Abouelleil A."/>
            <person name="Alvarado L."/>
            <person name="Arachchi H.M."/>
            <person name="Berlin A."/>
            <person name="Chapman S.B."/>
            <person name="Gearin G."/>
            <person name="Goldberg J."/>
            <person name="Griggs A."/>
            <person name="Gujja S."/>
            <person name="Hansen M."/>
            <person name="Heiman D."/>
            <person name="Howarth C."/>
            <person name="Larimer J."/>
            <person name="Lui A."/>
            <person name="MacDonald P.J.P."/>
            <person name="McCowen C."/>
            <person name="Montmayeur A."/>
            <person name="Murphy C."/>
            <person name="Neiman D."/>
            <person name="Pearson M."/>
            <person name="Priest M."/>
            <person name="Roberts A."/>
            <person name="Saif S."/>
            <person name="Shea T."/>
            <person name="Sisk P."/>
            <person name="Stolte C."/>
            <person name="Sykes S."/>
            <person name="Wortman J."/>
            <person name="Nusbaum C."/>
            <person name="Birren B."/>
        </authorList>
    </citation>
    <scope>NUCLEOTIDE SEQUENCE [LARGE SCALE GENOMIC DNA]</scope>
    <source>
        <strain evidence="1 2">CL02T12C29</strain>
    </source>
</reference>
<evidence type="ECO:0000313" key="1">
    <source>
        <dbReference type="EMBL" id="EKN15511.1"/>
    </source>
</evidence>